<sequence length="125" mass="14406">MEGVDRYSNVGENQTNDNFEETRVDESADGTQWRRVDSTDEFVNIDFLNLTVDEMLKYSFRDLDLGYDFYNAYGGAKGFSIRRHLTGRNTKADFKTLDKQPTLITPFKLLEKSAAGIYSREGWPL</sequence>
<evidence type="ECO:0000256" key="1">
    <source>
        <dbReference type="SAM" id="MobiDB-lite"/>
    </source>
</evidence>
<organism evidence="2 3">
    <name type="scientific">Crotalaria pallida</name>
    <name type="common">Smooth rattlebox</name>
    <name type="synonym">Crotalaria striata</name>
    <dbReference type="NCBI Taxonomy" id="3830"/>
    <lineage>
        <taxon>Eukaryota</taxon>
        <taxon>Viridiplantae</taxon>
        <taxon>Streptophyta</taxon>
        <taxon>Embryophyta</taxon>
        <taxon>Tracheophyta</taxon>
        <taxon>Spermatophyta</taxon>
        <taxon>Magnoliopsida</taxon>
        <taxon>eudicotyledons</taxon>
        <taxon>Gunneridae</taxon>
        <taxon>Pentapetalae</taxon>
        <taxon>rosids</taxon>
        <taxon>fabids</taxon>
        <taxon>Fabales</taxon>
        <taxon>Fabaceae</taxon>
        <taxon>Papilionoideae</taxon>
        <taxon>50 kb inversion clade</taxon>
        <taxon>genistoids sensu lato</taxon>
        <taxon>core genistoids</taxon>
        <taxon>Crotalarieae</taxon>
        <taxon>Crotalaria</taxon>
    </lineage>
</organism>
<protein>
    <submittedName>
        <fullName evidence="2">Uncharacterized protein</fullName>
    </submittedName>
</protein>
<reference evidence="2 3" key="1">
    <citation type="submission" date="2024-01" db="EMBL/GenBank/DDBJ databases">
        <title>The genomes of 5 underutilized Papilionoideae crops provide insights into root nodulation and disease resistanc.</title>
        <authorList>
            <person name="Yuan L."/>
        </authorList>
    </citation>
    <scope>NUCLEOTIDE SEQUENCE [LARGE SCALE GENOMIC DNA]</scope>
    <source>
        <strain evidence="2">ZHUSHIDOU_FW_LH</strain>
        <tissue evidence="2">Leaf</tissue>
    </source>
</reference>
<gene>
    <name evidence="2" type="ORF">RIF29_39485</name>
</gene>
<feature type="region of interest" description="Disordered" evidence="1">
    <location>
        <begin position="1"/>
        <end position="30"/>
    </location>
</feature>
<name>A0AAN9E6P8_CROPI</name>
<evidence type="ECO:0000313" key="3">
    <source>
        <dbReference type="Proteomes" id="UP001372338"/>
    </source>
</evidence>
<keyword evidence="3" id="KW-1185">Reference proteome</keyword>
<dbReference type="EMBL" id="JAYWIO010000008">
    <property type="protein sequence ID" value="KAK7244660.1"/>
    <property type="molecule type" value="Genomic_DNA"/>
</dbReference>
<comment type="caution">
    <text evidence="2">The sequence shown here is derived from an EMBL/GenBank/DDBJ whole genome shotgun (WGS) entry which is preliminary data.</text>
</comment>
<accession>A0AAN9E6P8</accession>
<proteinExistence type="predicted"/>
<dbReference type="AlphaFoldDB" id="A0AAN9E6P8"/>
<evidence type="ECO:0000313" key="2">
    <source>
        <dbReference type="EMBL" id="KAK7244660.1"/>
    </source>
</evidence>
<feature type="compositionally biased region" description="Basic and acidic residues" evidence="1">
    <location>
        <begin position="20"/>
        <end position="30"/>
    </location>
</feature>
<dbReference type="Proteomes" id="UP001372338">
    <property type="component" value="Unassembled WGS sequence"/>
</dbReference>